<name>A0AB39MMU2_9ACTN</name>
<reference evidence="3" key="1">
    <citation type="submission" date="2024-07" db="EMBL/GenBank/DDBJ databases">
        <authorList>
            <person name="Yu S.T."/>
        </authorList>
    </citation>
    <scope>NUCLEOTIDE SEQUENCE</scope>
    <source>
        <strain evidence="3">R08</strain>
    </source>
</reference>
<dbReference type="PROSITE" id="PS51318">
    <property type="entry name" value="TAT"/>
    <property type="match status" value="1"/>
</dbReference>
<dbReference type="RefSeq" id="WP_369191270.1">
    <property type="nucleotide sequence ID" value="NZ_CP163431.1"/>
</dbReference>
<dbReference type="AlphaFoldDB" id="A0AB39MMU2"/>
<organism evidence="3">
    <name type="scientific">Streptomyces sp. R08</name>
    <dbReference type="NCBI Taxonomy" id="3238624"/>
    <lineage>
        <taxon>Bacteria</taxon>
        <taxon>Bacillati</taxon>
        <taxon>Actinomycetota</taxon>
        <taxon>Actinomycetes</taxon>
        <taxon>Kitasatosporales</taxon>
        <taxon>Streptomycetaceae</taxon>
        <taxon>Streptomyces</taxon>
    </lineage>
</organism>
<protein>
    <recommendedName>
        <fullName evidence="4">Peptidase M15C domain-containing protein</fullName>
    </recommendedName>
</protein>
<feature type="signal peptide" evidence="2">
    <location>
        <begin position="1"/>
        <end position="23"/>
    </location>
</feature>
<feature type="region of interest" description="Disordered" evidence="1">
    <location>
        <begin position="37"/>
        <end position="67"/>
    </location>
</feature>
<evidence type="ECO:0008006" key="4">
    <source>
        <dbReference type="Google" id="ProtNLM"/>
    </source>
</evidence>
<sequence>MSLPSPAPTRRVLLRTATGIAVAATVPGLATAAAATPTDVPGLAESPASRVDPRTGGTSANGWPTEKGADIGGAVWTRPVPGTGASVALRLGLASTVLVHVISRYHYEVEALEPDDIQGFQAPRGLTGYRTNYASGTAVAIRPGALPPGATGALFPAQRAAIADIVADCAGVVRWGGTFRTPYEAHFQIDVPPSDDRLARLADRIGRRTLALGQGPGTLALRG</sequence>
<gene>
    <name evidence="3" type="ORF">AB5J58_41715</name>
</gene>
<evidence type="ECO:0000256" key="1">
    <source>
        <dbReference type="SAM" id="MobiDB-lite"/>
    </source>
</evidence>
<evidence type="ECO:0000313" key="3">
    <source>
        <dbReference type="EMBL" id="XDQ06288.1"/>
    </source>
</evidence>
<keyword evidence="2" id="KW-0732">Signal</keyword>
<proteinExistence type="predicted"/>
<evidence type="ECO:0000256" key="2">
    <source>
        <dbReference type="SAM" id="SignalP"/>
    </source>
</evidence>
<dbReference type="InterPro" id="IPR006311">
    <property type="entry name" value="TAT_signal"/>
</dbReference>
<accession>A0AB39MMU2</accession>
<dbReference type="EMBL" id="CP163431">
    <property type="protein sequence ID" value="XDQ06288.1"/>
    <property type="molecule type" value="Genomic_DNA"/>
</dbReference>
<feature type="chain" id="PRO_5044264684" description="Peptidase M15C domain-containing protein" evidence="2">
    <location>
        <begin position="24"/>
        <end position="223"/>
    </location>
</feature>